<evidence type="ECO:0000256" key="5">
    <source>
        <dbReference type="ARBA" id="ARBA00022741"/>
    </source>
</evidence>
<name>A0A4U0R4W2_9RHOB</name>
<organism evidence="10 11">
    <name type="scientific">Paracoccus gahaiensis</name>
    <dbReference type="NCBI Taxonomy" id="1706839"/>
    <lineage>
        <taxon>Bacteria</taxon>
        <taxon>Pseudomonadati</taxon>
        <taxon>Pseudomonadota</taxon>
        <taxon>Alphaproteobacteria</taxon>
        <taxon>Rhodobacterales</taxon>
        <taxon>Paracoccaceae</taxon>
        <taxon>Paracoccus</taxon>
    </lineage>
</organism>
<dbReference type="SUPFAM" id="SSF55874">
    <property type="entry name" value="ATPase domain of HSP90 chaperone/DNA topoisomerase II/histidine kinase"/>
    <property type="match status" value="1"/>
</dbReference>
<dbReference type="Pfam" id="PF07536">
    <property type="entry name" value="HWE_HK"/>
    <property type="match status" value="1"/>
</dbReference>
<dbReference type="GO" id="GO:0005524">
    <property type="term" value="F:ATP binding"/>
    <property type="evidence" value="ECO:0007669"/>
    <property type="project" value="UniProtKB-KW"/>
</dbReference>
<dbReference type="Proteomes" id="UP000309747">
    <property type="component" value="Unassembled WGS sequence"/>
</dbReference>
<keyword evidence="5" id="KW-0547">Nucleotide-binding</keyword>
<evidence type="ECO:0000256" key="1">
    <source>
        <dbReference type="ARBA" id="ARBA00000085"/>
    </source>
</evidence>
<dbReference type="SMART" id="SM00911">
    <property type="entry name" value="HWE_HK"/>
    <property type="match status" value="1"/>
</dbReference>
<sequence>MTAAQGQPGPPEKRDTLTDPTATHPEWGYDVLRRAIDAAGISLWTWNVDTDAVAMDARGYDLWGLPVRGALTFEILSEKIHPADRNRVGAAFAATRAVVGSYEIDFRTVHGEQVRWISARGTGDDVGIENHTLSGVFLDITDRKQAEEGHELLAGEMSHRVKNLLAIATGLTRITSRSSSSIEDMTRQLMTRLTALDRAHDLVRPLPGGQGRTALLGDIFTVLLTPYDDDGAFSGRIRVAVPRMGVGQDTATALALAVHELATNSVKYGALSVEDGTLDISGTMEDDMVQVTWTEQGGPPVPKAPETDGYGTSLLRQTIEGQLGGSIVRDWSENGAIITLRLSTARMAG</sequence>
<evidence type="ECO:0000256" key="8">
    <source>
        <dbReference type="SAM" id="MobiDB-lite"/>
    </source>
</evidence>
<dbReference type="InterPro" id="IPR035965">
    <property type="entry name" value="PAS-like_dom_sf"/>
</dbReference>
<feature type="domain" description="Signal transduction histidine kinase HWE region" evidence="9">
    <location>
        <begin position="156"/>
        <end position="243"/>
    </location>
</feature>
<dbReference type="AlphaFoldDB" id="A0A4U0R4W2"/>
<keyword evidence="11" id="KW-1185">Reference proteome</keyword>
<accession>A0A4U0R4W2</accession>
<evidence type="ECO:0000256" key="4">
    <source>
        <dbReference type="ARBA" id="ARBA00022679"/>
    </source>
</evidence>
<protein>
    <recommendedName>
        <fullName evidence="2">histidine kinase</fullName>
        <ecNumber evidence="2">2.7.13.3</ecNumber>
    </recommendedName>
</protein>
<comment type="catalytic activity">
    <reaction evidence="1">
        <text>ATP + protein L-histidine = ADP + protein N-phospho-L-histidine.</text>
        <dbReference type="EC" id="2.7.13.3"/>
    </reaction>
</comment>
<dbReference type="InterPro" id="IPR011102">
    <property type="entry name" value="Sig_transdc_His_kinase_HWE"/>
</dbReference>
<feature type="region of interest" description="Disordered" evidence="8">
    <location>
        <begin position="1"/>
        <end position="22"/>
    </location>
</feature>
<dbReference type="GO" id="GO:0004673">
    <property type="term" value="F:protein histidine kinase activity"/>
    <property type="evidence" value="ECO:0007669"/>
    <property type="project" value="UniProtKB-EC"/>
</dbReference>
<reference evidence="10 11" key="1">
    <citation type="submission" date="2019-04" db="EMBL/GenBank/DDBJ databases">
        <authorList>
            <person name="Li J."/>
        </authorList>
    </citation>
    <scope>NUCLEOTIDE SEQUENCE [LARGE SCALE GENOMIC DNA]</scope>
    <source>
        <strain evidence="10 11">KCTC 42687</strain>
    </source>
</reference>
<evidence type="ECO:0000313" key="10">
    <source>
        <dbReference type="EMBL" id="TJZ89865.1"/>
    </source>
</evidence>
<dbReference type="EMBL" id="SUNI01000024">
    <property type="protein sequence ID" value="TJZ89865.1"/>
    <property type="molecule type" value="Genomic_DNA"/>
</dbReference>
<evidence type="ECO:0000259" key="9">
    <source>
        <dbReference type="SMART" id="SM00911"/>
    </source>
</evidence>
<comment type="caution">
    <text evidence="10">The sequence shown here is derived from an EMBL/GenBank/DDBJ whole genome shotgun (WGS) entry which is preliminary data.</text>
</comment>
<evidence type="ECO:0000256" key="3">
    <source>
        <dbReference type="ARBA" id="ARBA00022553"/>
    </source>
</evidence>
<dbReference type="PANTHER" id="PTHR41523">
    <property type="entry name" value="TWO-COMPONENT SYSTEM SENSOR PROTEIN"/>
    <property type="match status" value="1"/>
</dbReference>
<keyword evidence="7" id="KW-0067">ATP-binding</keyword>
<gene>
    <name evidence="10" type="ORF">FA743_17425</name>
</gene>
<keyword evidence="3" id="KW-0597">Phosphoprotein</keyword>
<keyword evidence="4" id="KW-0808">Transferase</keyword>
<dbReference type="Gene3D" id="3.30.565.10">
    <property type="entry name" value="Histidine kinase-like ATPase, C-terminal domain"/>
    <property type="match status" value="1"/>
</dbReference>
<dbReference type="OrthoDB" id="9816309at2"/>
<proteinExistence type="predicted"/>
<dbReference type="InterPro" id="IPR036890">
    <property type="entry name" value="HATPase_C_sf"/>
</dbReference>
<dbReference type="Gene3D" id="3.30.450.20">
    <property type="entry name" value="PAS domain"/>
    <property type="match status" value="2"/>
</dbReference>
<evidence type="ECO:0000256" key="7">
    <source>
        <dbReference type="ARBA" id="ARBA00022840"/>
    </source>
</evidence>
<evidence type="ECO:0000256" key="2">
    <source>
        <dbReference type="ARBA" id="ARBA00012438"/>
    </source>
</evidence>
<dbReference type="SUPFAM" id="SSF55785">
    <property type="entry name" value="PYP-like sensor domain (PAS domain)"/>
    <property type="match status" value="1"/>
</dbReference>
<evidence type="ECO:0000256" key="6">
    <source>
        <dbReference type="ARBA" id="ARBA00022777"/>
    </source>
</evidence>
<dbReference type="EC" id="2.7.13.3" evidence="2"/>
<keyword evidence="6 10" id="KW-0418">Kinase</keyword>
<evidence type="ECO:0000313" key="11">
    <source>
        <dbReference type="Proteomes" id="UP000309747"/>
    </source>
</evidence>
<dbReference type="PANTHER" id="PTHR41523:SF8">
    <property type="entry name" value="ETHYLENE RESPONSE SENSOR PROTEIN"/>
    <property type="match status" value="1"/>
</dbReference>